<evidence type="ECO:0000313" key="2">
    <source>
        <dbReference type="EMBL" id="CAL6023515.1"/>
    </source>
</evidence>
<reference evidence="2 3" key="2">
    <citation type="submission" date="2024-07" db="EMBL/GenBank/DDBJ databases">
        <authorList>
            <person name="Akdeniz Z."/>
        </authorList>
    </citation>
    <scope>NUCLEOTIDE SEQUENCE [LARGE SCALE GENOMIC DNA]</scope>
</reference>
<organism evidence="1">
    <name type="scientific">Hexamita inflata</name>
    <dbReference type="NCBI Taxonomy" id="28002"/>
    <lineage>
        <taxon>Eukaryota</taxon>
        <taxon>Metamonada</taxon>
        <taxon>Diplomonadida</taxon>
        <taxon>Hexamitidae</taxon>
        <taxon>Hexamitinae</taxon>
        <taxon>Hexamita</taxon>
    </lineage>
</organism>
<dbReference type="AlphaFoldDB" id="A0AA86TQ49"/>
<reference evidence="1" key="1">
    <citation type="submission" date="2023-06" db="EMBL/GenBank/DDBJ databases">
        <authorList>
            <person name="Kurt Z."/>
        </authorList>
    </citation>
    <scope>NUCLEOTIDE SEQUENCE</scope>
</reference>
<evidence type="ECO:0000313" key="1">
    <source>
        <dbReference type="EMBL" id="CAI9924160.1"/>
    </source>
</evidence>
<gene>
    <name evidence="1" type="ORF">HINF_LOCUS11805</name>
    <name evidence="2" type="ORF">HINF_LOCUS29173</name>
</gene>
<accession>A0AA86TQ49</accession>
<sequence>MSDMLDIYDLKQKSFHFPGLNIYLTYTKKSLIFFDKDLQVLYKQLLQSDSFYDYNYQCAQAAGQFKFIILNNEIYVPCCNRLYKLNINSLEFVSCVHSKTRFVTFFAFNGSIFAHNAIDTFKLINGQFQWFMHLNGQVYNFCNQIFYFNKKMKTMYQLKEDFSLEFVFKVNLDSQIYQINGMLFIIEQDQETNSEPQYVIQMQNCKVHRVQQAIDFNKLEFNGLVTVDRKMCKDTLKIDIQDITDFYEEYIKANVTLANLVPELDTKRISEQDVIDCYSRNSKSHTTTANGAGKYVFHDSTITTQINLKSQLYVAVTQNSLAVIDRYQNILDQSVDLQLESNHAKIWQNQTICCGVTYVCVNSNIYSLVSSKLELVAVVPDCTALFSMNDKLYAHSHNYVQLIKNGKPKRVQKVMGQIFQFCDTVFVFNYYNSTIYELDSKLKQQQFVFNTDIHGPFVRFTDTKYQNAFFYNFGYIALNINHNNIAYKQVAMADMLGKSVKQYISRPQFHENNILTSCKLGIGGLVPDTKLVPNLQKHQEAYTAYVLEQERRFPLQVQRALQKGKLPQYLVSSVTKQLGHNLQRIGLMEYSAQVLKRNTAKALNRMQTLTNKMAGKMASAFTQELASNQRRKAVILNQLLPLHGNTFAYRLNKVAARLDRLHAAVKNNTVLEEAASRFEVMCVMYSGLACNEVSQ</sequence>
<dbReference type="EMBL" id="CATOUU010000302">
    <property type="protein sequence ID" value="CAI9924160.1"/>
    <property type="molecule type" value="Genomic_DNA"/>
</dbReference>
<keyword evidence="3" id="KW-1185">Reference proteome</keyword>
<evidence type="ECO:0000313" key="3">
    <source>
        <dbReference type="Proteomes" id="UP001642409"/>
    </source>
</evidence>
<dbReference type="EMBL" id="CAXDID020000093">
    <property type="protein sequence ID" value="CAL6023515.1"/>
    <property type="molecule type" value="Genomic_DNA"/>
</dbReference>
<dbReference type="Proteomes" id="UP001642409">
    <property type="component" value="Unassembled WGS sequence"/>
</dbReference>
<comment type="caution">
    <text evidence="1">The sequence shown here is derived from an EMBL/GenBank/DDBJ whole genome shotgun (WGS) entry which is preliminary data.</text>
</comment>
<protein>
    <submittedName>
        <fullName evidence="2">Hypothetical_protein</fullName>
    </submittedName>
</protein>
<name>A0AA86TQ49_9EUKA</name>
<proteinExistence type="predicted"/>